<name>A0ABR2ZS46_9AGAR</name>
<gene>
    <name evidence="2" type="ORF">AAF712_009567</name>
</gene>
<evidence type="ECO:0000313" key="3">
    <source>
        <dbReference type="Proteomes" id="UP001437256"/>
    </source>
</evidence>
<comment type="caution">
    <text evidence="2">The sequence shown here is derived from an EMBL/GenBank/DDBJ whole genome shotgun (WGS) entry which is preliminary data.</text>
</comment>
<dbReference type="Proteomes" id="UP001437256">
    <property type="component" value="Unassembled WGS sequence"/>
</dbReference>
<reference evidence="2 3" key="1">
    <citation type="submission" date="2024-05" db="EMBL/GenBank/DDBJ databases">
        <title>A draft genome resource for the thread blight pathogen Marasmius tenuissimus strain MS-2.</title>
        <authorList>
            <person name="Yulfo-Soto G.E."/>
            <person name="Baruah I.K."/>
            <person name="Amoako-Attah I."/>
            <person name="Bukari Y."/>
            <person name="Meinhardt L.W."/>
            <person name="Bailey B.A."/>
            <person name="Cohen S.P."/>
        </authorList>
    </citation>
    <scope>NUCLEOTIDE SEQUENCE [LARGE SCALE GENOMIC DNA]</scope>
    <source>
        <strain evidence="2 3">MS-2</strain>
    </source>
</reference>
<keyword evidence="3" id="KW-1185">Reference proteome</keyword>
<evidence type="ECO:0000256" key="1">
    <source>
        <dbReference type="SAM" id="SignalP"/>
    </source>
</evidence>
<keyword evidence="1" id="KW-0732">Signal</keyword>
<organism evidence="2 3">
    <name type="scientific">Marasmius tenuissimus</name>
    <dbReference type="NCBI Taxonomy" id="585030"/>
    <lineage>
        <taxon>Eukaryota</taxon>
        <taxon>Fungi</taxon>
        <taxon>Dikarya</taxon>
        <taxon>Basidiomycota</taxon>
        <taxon>Agaricomycotina</taxon>
        <taxon>Agaricomycetes</taxon>
        <taxon>Agaricomycetidae</taxon>
        <taxon>Agaricales</taxon>
        <taxon>Marasmiineae</taxon>
        <taxon>Marasmiaceae</taxon>
        <taxon>Marasmius</taxon>
    </lineage>
</organism>
<evidence type="ECO:0000313" key="2">
    <source>
        <dbReference type="EMBL" id="KAL0063558.1"/>
    </source>
</evidence>
<protein>
    <submittedName>
        <fullName evidence="2">Uncharacterized protein</fullName>
    </submittedName>
</protein>
<sequence>MKFITFVTAAALVLNAIAAPSPNPEAAPTPAELVEKDTLEARATCDYAYNGNTPSGRGPGQTYNCRKVSWDTVLNIRNRFSPLTSAMSDLARLTVALERLQALR</sequence>
<feature type="signal peptide" evidence="1">
    <location>
        <begin position="1"/>
        <end position="18"/>
    </location>
</feature>
<feature type="chain" id="PRO_5045477358" evidence="1">
    <location>
        <begin position="19"/>
        <end position="104"/>
    </location>
</feature>
<dbReference type="EMBL" id="JBBXMP010000079">
    <property type="protein sequence ID" value="KAL0063558.1"/>
    <property type="molecule type" value="Genomic_DNA"/>
</dbReference>
<proteinExistence type="predicted"/>
<accession>A0ABR2ZS46</accession>